<feature type="compositionally biased region" description="Polar residues" evidence="1">
    <location>
        <begin position="20"/>
        <end position="31"/>
    </location>
</feature>
<dbReference type="Proteomes" id="UP000499080">
    <property type="component" value="Unassembled WGS sequence"/>
</dbReference>
<organism evidence="2 3">
    <name type="scientific">Araneus ventricosus</name>
    <name type="common">Orbweaver spider</name>
    <name type="synonym">Epeira ventricosa</name>
    <dbReference type="NCBI Taxonomy" id="182803"/>
    <lineage>
        <taxon>Eukaryota</taxon>
        <taxon>Metazoa</taxon>
        <taxon>Ecdysozoa</taxon>
        <taxon>Arthropoda</taxon>
        <taxon>Chelicerata</taxon>
        <taxon>Arachnida</taxon>
        <taxon>Araneae</taxon>
        <taxon>Araneomorphae</taxon>
        <taxon>Entelegynae</taxon>
        <taxon>Araneoidea</taxon>
        <taxon>Araneidae</taxon>
        <taxon>Araneus</taxon>
    </lineage>
</organism>
<dbReference type="AlphaFoldDB" id="A0A4Y2PK39"/>
<comment type="caution">
    <text evidence="2">The sequence shown here is derived from an EMBL/GenBank/DDBJ whole genome shotgun (WGS) entry which is preliminary data.</text>
</comment>
<sequence length="109" mass="12293">MESGTVVPTSSPHYELLQQPPISEGTTSSSEVGPKITPPLLTSVTRACYYRQPLSMNSLNPRCEDSHSSYNSKCFFSLQTRRSENVDMSSIQGEYLDYNSHLCILRERK</sequence>
<name>A0A4Y2PK39_ARAVE</name>
<dbReference type="EMBL" id="BGPR01011263">
    <property type="protein sequence ID" value="GBN50426.1"/>
    <property type="molecule type" value="Genomic_DNA"/>
</dbReference>
<reference evidence="2 3" key="1">
    <citation type="journal article" date="2019" name="Sci. Rep.">
        <title>Orb-weaving spider Araneus ventricosus genome elucidates the spidroin gene catalogue.</title>
        <authorList>
            <person name="Kono N."/>
            <person name="Nakamura H."/>
            <person name="Ohtoshi R."/>
            <person name="Moran D.A.P."/>
            <person name="Shinohara A."/>
            <person name="Yoshida Y."/>
            <person name="Fujiwara M."/>
            <person name="Mori M."/>
            <person name="Tomita M."/>
            <person name="Arakawa K."/>
        </authorList>
    </citation>
    <scope>NUCLEOTIDE SEQUENCE [LARGE SCALE GENOMIC DNA]</scope>
</reference>
<protein>
    <submittedName>
        <fullName evidence="2">Uncharacterized protein</fullName>
    </submittedName>
</protein>
<keyword evidence="3" id="KW-1185">Reference proteome</keyword>
<proteinExistence type="predicted"/>
<accession>A0A4Y2PK39</accession>
<evidence type="ECO:0000313" key="3">
    <source>
        <dbReference type="Proteomes" id="UP000499080"/>
    </source>
</evidence>
<evidence type="ECO:0000256" key="1">
    <source>
        <dbReference type="SAM" id="MobiDB-lite"/>
    </source>
</evidence>
<feature type="region of interest" description="Disordered" evidence="1">
    <location>
        <begin position="1"/>
        <end position="38"/>
    </location>
</feature>
<evidence type="ECO:0000313" key="2">
    <source>
        <dbReference type="EMBL" id="GBN50426.1"/>
    </source>
</evidence>
<feature type="compositionally biased region" description="Polar residues" evidence="1">
    <location>
        <begin position="1"/>
        <end position="12"/>
    </location>
</feature>
<gene>
    <name evidence="2" type="ORF">AVEN_39634_1</name>
</gene>